<dbReference type="OMA" id="LNTYFCA"/>
<dbReference type="PANTHER" id="PTHR13568:SF9">
    <property type="entry name" value="TRANSMEMBRANE PROTEIN 203"/>
    <property type="match status" value="1"/>
</dbReference>
<sequence length="152" mass="17378">MSDEVEIKTYFKLVDVVKWIGITQFEILVNLLAFLVFSIILTVKATMGTLPTKTTGTTEWLIIFSPLFCGDFFNAYFCVIVGIRMYLGNKHRQALHRLSWSIHFLLLTTGFKYLVVMKLSGFSGLEYSEVFSPIFVLLQLIAVKACQFKQQS</sequence>
<reference evidence="2" key="2">
    <citation type="journal article" date="2007" name="Science">
        <title>Genome sequence of Aedes aegypti, a major arbovirus vector.</title>
        <authorList>
            <person name="Nene V."/>
            <person name="Wortman J.R."/>
            <person name="Lawson D."/>
            <person name="Haas B."/>
            <person name="Kodira C."/>
            <person name="Tu Z.J."/>
            <person name="Loftus B."/>
            <person name="Xi Z."/>
            <person name="Megy K."/>
            <person name="Grabherr M."/>
            <person name="Ren Q."/>
            <person name="Zdobnov E.M."/>
            <person name="Lobo N.F."/>
            <person name="Campbell K.S."/>
            <person name="Brown S.E."/>
            <person name="Bonaldo M.F."/>
            <person name="Zhu J."/>
            <person name="Sinkins S.P."/>
            <person name="Hogenkamp D.G."/>
            <person name="Amedeo P."/>
            <person name="Arensburger P."/>
            <person name="Atkinson P.W."/>
            <person name="Bidwell S."/>
            <person name="Biedler J."/>
            <person name="Birney E."/>
            <person name="Bruggner R.V."/>
            <person name="Costas J."/>
            <person name="Coy M.R."/>
            <person name="Crabtree J."/>
            <person name="Crawford M."/>
            <person name="Debruyn B."/>
            <person name="Decaprio D."/>
            <person name="Eiglmeier K."/>
            <person name="Eisenstadt E."/>
            <person name="El-Dorry H."/>
            <person name="Gelbart W.M."/>
            <person name="Gomes S.L."/>
            <person name="Hammond M."/>
            <person name="Hannick L.I."/>
            <person name="Hogan J.R."/>
            <person name="Holmes M.H."/>
            <person name="Jaffe D."/>
            <person name="Johnston J.S."/>
            <person name="Kennedy R.C."/>
            <person name="Koo H."/>
            <person name="Kravitz S."/>
            <person name="Kriventseva E.V."/>
            <person name="Kulp D."/>
            <person name="Labutti K."/>
            <person name="Lee E."/>
            <person name="Li S."/>
            <person name="Lovin D.D."/>
            <person name="Mao C."/>
            <person name="Mauceli E."/>
            <person name="Menck C.F."/>
            <person name="Miller J.R."/>
            <person name="Montgomery P."/>
            <person name="Mori A."/>
            <person name="Nascimento A.L."/>
            <person name="Naveira H.F."/>
            <person name="Nusbaum C."/>
            <person name="O'leary S."/>
            <person name="Orvis J."/>
            <person name="Pertea M."/>
            <person name="Quesneville H."/>
            <person name="Reidenbach K.R."/>
            <person name="Rogers Y.H."/>
            <person name="Roth C.W."/>
            <person name="Schneider J.R."/>
            <person name="Schatz M."/>
            <person name="Shumway M."/>
            <person name="Stanke M."/>
            <person name="Stinson E.O."/>
            <person name="Tubio J.M."/>
            <person name="Vanzee J.P."/>
            <person name="Verjovski-Almeida S."/>
            <person name="Werner D."/>
            <person name="White O."/>
            <person name="Wyder S."/>
            <person name="Zeng Q."/>
            <person name="Zhao Q."/>
            <person name="Zhao Y."/>
            <person name="Hill C.A."/>
            <person name="Raikhel A.S."/>
            <person name="Soares M.B."/>
            <person name="Knudson D.L."/>
            <person name="Lee N.H."/>
            <person name="Galagan J."/>
            <person name="Salzberg S.L."/>
            <person name="Paulsen I.T."/>
            <person name="Dimopoulos G."/>
            <person name="Collins F.H."/>
            <person name="Birren B."/>
            <person name="Fraser-Liggett C.M."/>
            <person name="Severson D.W."/>
        </authorList>
    </citation>
    <scope>NUCLEOTIDE SEQUENCE [LARGE SCALE GENOMIC DNA]</scope>
    <source>
        <strain evidence="2">Liverpool</strain>
    </source>
</reference>
<dbReference type="PANTHER" id="PTHR13568">
    <property type="entry name" value="FAM11A, B PROTEIN"/>
    <property type="match status" value="1"/>
</dbReference>
<feature type="transmembrane region" description="Helical" evidence="1">
    <location>
        <begin position="60"/>
        <end position="86"/>
    </location>
</feature>
<organism evidence="2 3">
    <name type="scientific">Aedes aegypti</name>
    <name type="common">Yellowfever mosquito</name>
    <name type="synonym">Culex aegypti</name>
    <dbReference type="NCBI Taxonomy" id="7159"/>
    <lineage>
        <taxon>Eukaryota</taxon>
        <taxon>Metazoa</taxon>
        <taxon>Ecdysozoa</taxon>
        <taxon>Arthropoda</taxon>
        <taxon>Hexapoda</taxon>
        <taxon>Insecta</taxon>
        <taxon>Pterygota</taxon>
        <taxon>Neoptera</taxon>
        <taxon>Endopterygota</taxon>
        <taxon>Diptera</taxon>
        <taxon>Nematocera</taxon>
        <taxon>Culicoidea</taxon>
        <taxon>Culicidae</taxon>
        <taxon>Culicinae</taxon>
        <taxon>Aedini</taxon>
        <taxon>Aedes</taxon>
        <taxon>Stegomyia</taxon>
    </lineage>
</organism>
<dbReference type="AlphaFoldDB" id="A0A1S4F2C2"/>
<evidence type="ECO:0000313" key="3">
    <source>
        <dbReference type="Proteomes" id="UP000682892"/>
    </source>
</evidence>
<dbReference type="HOGENOM" id="CLU_145619_1_0_1"/>
<dbReference type="GO" id="GO:0006874">
    <property type="term" value="P:intracellular calcium ion homeostasis"/>
    <property type="evidence" value="ECO:0007669"/>
    <property type="project" value="TreeGrafter"/>
</dbReference>
<reference evidence="2" key="3">
    <citation type="submission" date="2012-09" db="EMBL/GenBank/DDBJ databases">
        <authorList>
            <consortium name="VectorBase"/>
        </authorList>
    </citation>
    <scope>NUCLEOTIDE SEQUENCE</scope>
    <source>
        <strain evidence="2">Liverpool</strain>
    </source>
</reference>
<feature type="transmembrane region" description="Helical" evidence="1">
    <location>
        <begin position="27"/>
        <end position="48"/>
    </location>
</feature>
<dbReference type="InterPro" id="IPR019396">
    <property type="entry name" value="TM_Fragile-X-F-assoc"/>
</dbReference>
<evidence type="ECO:0000313" key="2">
    <source>
        <dbReference type="EMBL" id="EAT46245.1"/>
    </source>
</evidence>
<gene>
    <name evidence="2" type="ORF">AaeL_AAEL002540</name>
</gene>
<dbReference type="EMBL" id="CH477245">
    <property type="protein sequence ID" value="EAT46245.1"/>
    <property type="molecule type" value="Genomic_DNA"/>
</dbReference>
<keyword evidence="1" id="KW-0472">Membrane</keyword>
<reference evidence="2" key="1">
    <citation type="submission" date="2005-10" db="EMBL/GenBank/DDBJ databases">
        <authorList>
            <person name="Loftus B.J."/>
            <person name="Nene V.M."/>
            <person name="Hannick L.I."/>
            <person name="Bidwell S."/>
            <person name="Haas B."/>
            <person name="Amedeo P."/>
            <person name="Orvis J."/>
            <person name="Wortman J.R."/>
            <person name="White O.R."/>
            <person name="Salzberg S."/>
            <person name="Shumway M."/>
            <person name="Koo H."/>
            <person name="Zhao Y."/>
            <person name="Holmes M."/>
            <person name="Miller J."/>
            <person name="Schatz M."/>
            <person name="Pop M."/>
            <person name="Pai G."/>
            <person name="Utterback T."/>
            <person name="Rogers Y.-H."/>
            <person name="Kravitz S."/>
            <person name="Fraser C.M."/>
        </authorList>
    </citation>
    <scope>NUCLEOTIDE SEQUENCE</scope>
    <source>
        <strain evidence="2">Liverpool</strain>
    </source>
</reference>
<name>A0A1S4F2C2_AEDAE</name>
<accession>A0A1S4F2C2</accession>
<dbReference type="Proteomes" id="UP000682892">
    <property type="component" value="Chromosome 1"/>
</dbReference>
<proteinExistence type="predicted"/>
<evidence type="ECO:0000256" key="1">
    <source>
        <dbReference type="SAM" id="Phobius"/>
    </source>
</evidence>
<dbReference type="GO" id="GO:0005783">
    <property type="term" value="C:endoplasmic reticulum"/>
    <property type="evidence" value="ECO:0007669"/>
    <property type="project" value="TreeGrafter"/>
</dbReference>
<keyword evidence="1" id="KW-0812">Transmembrane</keyword>
<protein>
    <submittedName>
        <fullName evidence="2">AAEL002540-PA</fullName>
    </submittedName>
</protein>
<keyword evidence="1" id="KW-1133">Transmembrane helix</keyword>
<feature type="transmembrane region" description="Helical" evidence="1">
    <location>
        <begin position="98"/>
        <end position="115"/>
    </location>
</feature>